<keyword evidence="2" id="KW-1185">Reference proteome</keyword>
<reference evidence="1 2" key="2">
    <citation type="submission" date="2018-11" db="EMBL/GenBank/DDBJ databases">
        <authorList>
            <consortium name="Pathogen Informatics"/>
        </authorList>
    </citation>
    <scope>NUCLEOTIDE SEQUENCE [LARGE SCALE GENOMIC DNA]</scope>
    <source>
        <strain evidence="1">Dakar</strain>
        <strain evidence="2">Dakar, Senegal</strain>
    </source>
</reference>
<evidence type="ECO:0000313" key="3">
    <source>
        <dbReference type="WBParaSite" id="SCUD_0000413301-mRNA-1"/>
    </source>
</evidence>
<proteinExistence type="predicted"/>
<protein>
    <submittedName>
        <fullName evidence="1 3">Uncharacterized protein</fullName>
    </submittedName>
</protein>
<dbReference type="EMBL" id="UZAK01005175">
    <property type="protein sequence ID" value="VDO86784.1"/>
    <property type="molecule type" value="Genomic_DNA"/>
</dbReference>
<accession>A0A183JN48</accession>
<name>A0A183JN48_9TREM</name>
<sequence length="103" mass="11787">MDSRSFLLLSTKWPSGEILDSAFFWSLQASVYTSLTHRLVYIKRNGLFNTCLNSRVTKVVINDHMRLGKNKVKDATHKVREVKCKGINVVKLFNKFINGGIEI</sequence>
<organism evidence="3">
    <name type="scientific">Schistosoma curassoni</name>
    <dbReference type="NCBI Taxonomy" id="6186"/>
    <lineage>
        <taxon>Eukaryota</taxon>
        <taxon>Metazoa</taxon>
        <taxon>Spiralia</taxon>
        <taxon>Lophotrochozoa</taxon>
        <taxon>Platyhelminthes</taxon>
        <taxon>Trematoda</taxon>
        <taxon>Digenea</taxon>
        <taxon>Strigeidida</taxon>
        <taxon>Schistosomatoidea</taxon>
        <taxon>Schistosomatidae</taxon>
        <taxon>Schistosoma</taxon>
    </lineage>
</organism>
<dbReference type="Proteomes" id="UP000279833">
    <property type="component" value="Unassembled WGS sequence"/>
</dbReference>
<evidence type="ECO:0000313" key="2">
    <source>
        <dbReference type="Proteomes" id="UP000279833"/>
    </source>
</evidence>
<dbReference type="WBParaSite" id="SCUD_0000413301-mRNA-1">
    <property type="protein sequence ID" value="SCUD_0000413301-mRNA-1"/>
    <property type="gene ID" value="SCUD_0000413301"/>
</dbReference>
<reference evidence="3" key="1">
    <citation type="submission" date="2016-06" db="UniProtKB">
        <authorList>
            <consortium name="WormBaseParasite"/>
        </authorList>
    </citation>
    <scope>IDENTIFICATION</scope>
</reference>
<dbReference type="AlphaFoldDB" id="A0A183JN48"/>
<evidence type="ECO:0000313" key="1">
    <source>
        <dbReference type="EMBL" id="VDO86784.1"/>
    </source>
</evidence>
<gene>
    <name evidence="1" type="ORF">SCUD_LOCUS4133</name>
</gene>